<dbReference type="AlphaFoldDB" id="A0A4Q2TZL5"/>
<dbReference type="InterPro" id="IPR011842">
    <property type="entry name" value="PQQ_synth_PqqB"/>
</dbReference>
<dbReference type="GO" id="GO:0018189">
    <property type="term" value="P:pyrroloquinoline quinone biosynthetic process"/>
    <property type="evidence" value="ECO:0007669"/>
    <property type="project" value="UniProtKB-UniRule"/>
</dbReference>
<dbReference type="PANTHER" id="PTHR42663:SF7">
    <property type="entry name" value="COENZYME PQQ SYNTHESIS PROTEIN B"/>
    <property type="match status" value="1"/>
</dbReference>
<sequence>MRIIVIGSAAGGGFPQWNCRCPTCRLAWAGDPRVSARTQSSLAVSADGRSWILVNASPDLRQQILATPALHPRDGSRHSPIRAVVLTNGDVDHVAGLLTLRERQSFALHASPSLHAMLDADPVFAVLDRGLVTRHAMELGRPSAVEGLSVTPFAVPGKVPLFLESGEVALGTETDMTVGLDIRAGDRRAVHVPGCAAVTPALLDRIRGADLLLFDGTTYTDDEMPRLGLSEKTAARMGHVAMGGPGGSLAALAGAEVGAKVYLHINNTNPALVEGSAERGAVEAAGWRVAHDGMEFAL</sequence>
<dbReference type="EMBL" id="QYBB01000047">
    <property type="protein sequence ID" value="RYC29579.1"/>
    <property type="molecule type" value="Genomic_DNA"/>
</dbReference>
<keyword evidence="9" id="KW-1185">Reference proteome</keyword>
<dbReference type="UniPathway" id="UPA00539"/>
<organism evidence="8 9">
    <name type="scientific">Lichenibacterium minor</name>
    <dbReference type="NCBI Taxonomy" id="2316528"/>
    <lineage>
        <taxon>Bacteria</taxon>
        <taxon>Pseudomonadati</taxon>
        <taxon>Pseudomonadota</taxon>
        <taxon>Alphaproteobacteria</taxon>
        <taxon>Hyphomicrobiales</taxon>
        <taxon>Lichenihabitantaceae</taxon>
        <taxon>Lichenibacterium</taxon>
    </lineage>
</organism>
<keyword evidence="4 6" id="KW-0813">Transport</keyword>
<dbReference type="CDD" id="cd16274">
    <property type="entry name" value="PQQB-like_MBL-fold"/>
    <property type="match status" value="1"/>
</dbReference>
<comment type="similarity">
    <text evidence="2 6">Belongs to the PqqB family.</text>
</comment>
<dbReference type="SUPFAM" id="SSF56281">
    <property type="entry name" value="Metallo-hydrolase/oxidoreductase"/>
    <property type="match status" value="1"/>
</dbReference>
<evidence type="ECO:0000259" key="7">
    <source>
        <dbReference type="Pfam" id="PF12706"/>
    </source>
</evidence>
<name>A0A4Q2TZL5_9HYPH</name>
<comment type="pathway">
    <text evidence="1 6">Cofactor biosynthesis; pyrroloquinoline quinone biosynthesis.</text>
</comment>
<feature type="domain" description="Metallo-beta-lactamase" evidence="7">
    <location>
        <begin position="51"/>
        <end position="265"/>
    </location>
</feature>
<gene>
    <name evidence="6 8" type="primary">pqqB</name>
    <name evidence="8" type="ORF">D3273_23340</name>
</gene>
<proteinExistence type="inferred from homology"/>
<evidence type="ECO:0000313" key="9">
    <source>
        <dbReference type="Proteomes" id="UP000290759"/>
    </source>
</evidence>
<dbReference type="Gene3D" id="3.60.15.10">
    <property type="entry name" value="Ribonuclease Z/Hydroxyacylglutathione hydrolase-like"/>
    <property type="match status" value="1"/>
</dbReference>
<evidence type="ECO:0000256" key="1">
    <source>
        <dbReference type="ARBA" id="ARBA00004886"/>
    </source>
</evidence>
<evidence type="ECO:0000256" key="2">
    <source>
        <dbReference type="ARBA" id="ARBA00008481"/>
    </source>
</evidence>
<evidence type="ECO:0000256" key="5">
    <source>
        <dbReference type="ARBA" id="ARBA00022905"/>
    </source>
</evidence>
<dbReference type="PANTHER" id="PTHR42663">
    <property type="entry name" value="HYDROLASE C777.06C-RELATED-RELATED"/>
    <property type="match status" value="1"/>
</dbReference>
<reference evidence="8 9" key="1">
    <citation type="submission" date="2018-12" db="EMBL/GenBank/DDBJ databases">
        <authorList>
            <person name="Grouzdev D.S."/>
            <person name="Krutkina M.S."/>
        </authorList>
    </citation>
    <scope>NUCLEOTIDE SEQUENCE [LARGE SCALE GENOMIC DNA]</scope>
    <source>
        <strain evidence="8 9">RmlP026</strain>
    </source>
</reference>
<dbReference type="HAMAP" id="MF_00653">
    <property type="entry name" value="PQQ_syn_PqqB"/>
    <property type="match status" value="1"/>
</dbReference>
<dbReference type="Proteomes" id="UP000290759">
    <property type="component" value="Unassembled WGS sequence"/>
</dbReference>
<evidence type="ECO:0000313" key="8">
    <source>
        <dbReference type="EMBL" id="RYC29579.1"/>
    </source>
</evidence>
<dbReference type="NCBIfam" id="TIGR02108">
    <property type="entry name" value="PQQ_syn_pqqB"/>
    <property type="match status" value="1"/>
</dbReference>
<comment type="caution">
    <text evidence="8">The sequence shown here is derived from an EMBL/GenBank/DDBJ whole genome shotgun (WGS) entry which is preliminary data.</text>
</comment>
<dbReference type="OrthoDB" id="9778305at2"/>
<keyword evidence="5 6" id="KW-0884">PQQ biosynthesis</keyword>
<evidence type="ECO:0000256" key="6">
    <source>
        <dbReference type="HAMAP-Rule" id="MF_00653"/>
    </source>
</evidence>
<protein>
    <recommendedName>
        <fullName evidence="3 6">Coenzyme PQQ synthesis protein B</fullName>
    </recommendedName>
    <alternativeName>
        <fullName evidence="6">Pyrroloquinoline quinone biosynthesis protein B</fullName>
    </alternativeName>
</protein>
<dbReference type="RefSeq" id="WP_129229304.1">
    <property type="nucleotide sequence ID" value="NZ_QYBB01000047.1"/>
</dbReference>
<evidence type="ECO:0000256" key="4">
    <source>
        <dbReference type="ARBA" id="ARBA00022448"/>
    </source>
</evidence>
<dbReference type="InterPro" id="IPR036866">
    <property type="entry name" value="RibonucZ/Hydroxyglut_hydro"/>
</dbReference>
<comment type="function">
    <text evidence="6">May be involved in the transport of PQQ or its precursor to the periplasm.</text>
</comment>
<accession>A0A4Q2TZL5</accession>
<dbReference type="InterPro" id="IPR001279">
    <property type="entry name" value="Metallo-B-lactamas"/>
</dbReference>
<reference evidence="8 9" key="2">
    <citation type="submission" date="2019-02" db="EMBL/GenBank/DDBJ databases">
        <title>'Lichenibacterium ramalinii' gen. nov. sp. nov., 'Lichenibacterium minor' gen. nov. sp. nov.</title>
        <authorList>
            <person name="Pankratov T."/>
        </authorList>
    </citation>
    <scope>NUCLEOTIDE SEQUENCE [LARGE SCALE GENOMIC DNA]</scope>
    <source>
        <strain evidence="8 9">RmlP026</strain>
    </source>
</reference>
<evidence type="ECO:0000256" key="3">
    <source>
        <dbReference type="ARBA" id="ARBA00015084"/>
    </source>
</evidence>
<dbReference type="Pfam" id="PF12706">
    <property type="entry name" value="Lactamase_B_2"/>
    <property type="match status" value="1"/>
</dbReference>